<evidence type="ECO:0000313" key="2">
    <source>
        <dbReference type="EMBL" id="SCW82764.1"/>
    </source>
</evidence>
<dbReference type="RefSeq" id="WP_092587818.1">
    <property type="nucleotide sequence ID" value="NZ_FMTM01000011.1"/>
</dbReference>
<sequence length="340" mass="35926">MIAPIDVISIGMVTAVGLDAPSACAAMRARLDGFQETRFLGPGGDWLIGAPVPLPRNWIGEKRIAHLAAAAICEAFEAVPRARGQTALILCLAEKERSGRPAPNGARLLSRIADIVESPPHGRSRIVAHGRPSGHVALGQARRMLVAGEAPYVMIVGVDSYLTTQAIAHYLADDRLLTPDNPNGFIPGEAAAAVLCTRSHNSGIRLFGLGLAHEQAFIYNSDDLPLRGDGMTSAYRTALDESGIEMNRLGYRIADLIGEQYWFKQSALASLRLVRGAHGFQDIWSPAESLGNVGAAVVPLMIGMAFTAARKDYAAGNPVLIEASNDSGACGAAILTARTA</sequence>
<accession>A0A1G4TN47</accession>
<evidence type="ECO:0000259" key="1">
    <source>
        <dbReference type="Pfam" id="PF00109"/>
    </source>
</evidence>
<dbReference type="GO" id="GO:0016746">
    <property type="term" value="F:acyltransferase activity"/>
    <property type="evidence" value="ECO:0007669"/>
    <property type="project" value="InterPro"/>
</dbReference>
<proteinExistence type="predicted"/>
<dbReference type="AlphaFoldDB" id="A0A1G4TN47"/>
<reference evidence="2 3" key="1">
    <citation type="submission" date="2016-10" db="EMBL/GenBank/DDBJ databases">
        <authorList>
            <person name="de Groot N.N."/>
        </authorList>
    </citation>
    <scope>NUCLEOTIDE SEQUENCE [LARGE SCALE GENOMIC DNA]</scope>
    <source>
        <strain evidence="2 3">CGMCC 1.3401</strain>
    </source>
</reference>
<dbReference type="Pfam" id="PF00109">
    <property type="entry name" value="ketoacyl-synt"/>
    <property type="match status" value="1"/>
</dbReference>
<feature type="domain" description="Beta-ketoacyl synthase-like N-terminal" evidence="1">
    <location>
        <begin position="133"/>
        <end position="198"/>
    </location>
</feature>
<gene>
    <name evidence="2" type="ORF">SAMN02927900_05386</name>
</gene>
<dbReference type="InterPro" id="IPR016039">
    <property type="entry name" value="Thiolase-like"/>
</dbReference>
<protein>
    <submittedName>
        <fullName evidence="2">3-oxoacyl-[acyl-carrier-protein] synthase-1</fullName>
    </submittedName>
</protein>
<dbReference type="Proteomes" id="UP000199542">
    <property type="component" value="Unassembled WGS sequence"/>
</dbReference>
<dbReference type="SUPFAM" id="SSF53901">
    <property type="entry name" value="Thiolase-like"/>
    <property type="match status" value="1"/>
</dbReference>
<dbReference type="NCBIfam" id="NF004798">
    <property type="entry name" value="PRK06147.1"/>
    <property type="match status" value="1"/>
</dbReference>
<dbReference type="EMBL" id="FMTM01000011">
    <property type="protein sequence ID" value="SCW82764.1"/>
    <property type="molecule type" value="Genomic_DNA"/>
</dbReference>
<evidence type="ECO:0000313" key="3">
    <source>
        <dbReference type="Proteomes" id="UP000199542"/>
    </source>
</evidence>
<name>A0A1G4TN47_9HYPH</name>
<organism evidence="2 3">
    <name type="scientific">Rhizobium mongolense subsp. loessense</name>
    <dbReference type="NCBI Taxonomy" id="158890"/>
    <lineage>
        <taxon>Bacteria</taxon>
        <taxon>Pseudomonadati</taxon>
        <taxon>Pseudomonadota</taxon>
        <taxon>Alphaproteobacteria</taxon>
        <taxon>Hyphomicrobiales</taxon>
        <taxon>Rhizobiaceae</taxon>
        <taxon>Rhizobium/Agrobacterium group</taxon>
        <taxon>Rhizobium</taxon>
    </lineage>
</organism>
<dbReference type="Gene3D" id="3.40.47.10">
    <property type="match status" value="1"/>
</dbReference>
<dbReference type="InterPro" id="IPR014030">
    <property type="entry name" value="Ketoacyl_synth_N"/>
</dbReference>